<dbReference type="PANTHER" id="PTHR45788">
    <property type="entry name" value="SUCCINATE/FUMARATE MITOCHONDRIAL TRANSPORTER-RELATED"/>
    <property type="match status" value="1"/>
</dbReference>
<evidence type="ECO:0000256" key="8">
    <source>
        <dbReference type="ARBA" id="ARBA00023128"/>
    </source>
</evidence>
<evidence type="ECO:0000256" key="3">
    <source>
        <dbReference type="ARBA" id="ARBA00022448"/>
    </source>
</evidence>
<dbReference type="RefSeq" id="XP_037144408.1">
    <property type="nucleotide sequence ID" value="XM_037288513.1"/>
</dbReference>
<dbReference type="Gene3D" id="1.50.40.10">
    <property type="entry name" value="Mitochondrial carrier domain"/>
    <property type="match status" value="1"/>
</dbReference>
<dbReference type="AlphaFoldDB" id="A0A7H9B234"/>
<keyword evidence="5" id="KW-0677">Repeat</keyword>
<dbReference type="GO" id="GO:0071913">
    <property type="term" value="F:citrate secondary active transmembrane transporter activity"/>
    <property type="evidence" value="ECO:0007669"/>
    <property type="project" value="TreeGrafter"/>
</dbReference>
<evidence type="ECO:0000256" key="10">
    <source>
        <dbReference type="PROSITE-ProRule" id="PRU00282"/>
    </source>
</evidence>
<dbReference type="GeneID" id="59236404"/>
<name>A0A7H9B234_ZYGMR</name>
<feature type="repeat" description="Solcar" evidence="10">
    <location>
        <begin position="211"/>
        <end position="296"/>
    </location>
</feature>
<dbReference type="PRINTS" id="PR00926">
    <property type="entry name" value="MITOCARRIER"/>
</dbReference>
<organism evidence="12 13">
    <name type="scientific">Zygotorulaspora mrakii</name>
    <name type="common">Zygosaccharomyces mrakii</name>
    <dbReference type="NCBI Taxonomy" id="42260"/>
    <lineage>
        <taxon>Eukaryota</taxon>
        <taxon>Fungi</taxon>
        <taxon>Dikarya</taxon>
        <taxon>Ascomycota</taxon>
        <taxon>Saccharomycotina</taxon>
        <taxon>Saccharomycetes</taxon>
        <taxon>Saccharomycetales</taxon>
        <taxon>Saccharomycetaceae</taxon>
        <taxon>Zygotorulaspora</taxon>
    </lineage>
</organism>
<dbReference type="FunFam" id="1.50.40.10:FF:000007">
    <property type="entry name" value="Mitochondrial tricarboxylate transport protein-like"/>
    <property type="match status" value="1"/>
</dbReference>
<evidence type="ECO:0000256" key="4">
    <source>
        <dbReference type="ARBA" id="ARBA00022692"/>
    </source>
</evidence>
<evidence type="ECO:0008006" key="14">
    <source>
        <dbReference type="Google" id="ProtNLM"/>
    </source>
</evidence>
<evidence type="ECO:0000256" key="7">
    <source>
        <dbReference type="ARBA" id="ARBA00022989"/>
    </source>
</evidence>
<evidence type="ECO:0000256" key="2">
    <source>
        <dbReference type="ARBA" id="ARBA00006375"/>
    </source>
</evidence>
<evidence type="ECO:0000256" key="1">
    <source>
        <dbReference type="ARBA" id="ARBA00004448"/>
    </source>
</evidence>
<proteinExistence type="inferred from homology"/>
<dbReference type="OrthoDB" id="44467at2759"/>
<feature type="repeat" description="Solcar" evidence="10">
    <location>
        <begin position="9"/>
        <end position="96"/>
    </location>
</feature>
<keyword evidence="9 10" id="KW-0472">Membrane</keyword>
<dbReference type="KEGG" id="zmk:HG535_0D03880"/>
<comment type="similarity">
    <text evidence="2 11">Belongs to the mitochondrial carrier (TC 2.A.29) family.</text>
</comment>
<dbReference type="GO" id="GO:0006843">
    <property type="term" value="P:mitochondrial citrate transmembrane transport"/>
    <property type="evidence" value="ECO:0007669"/>
    <property type="project" value="TreeGrafter"/>
</dbReference>
<sequence>MSSQPKKQVDPLKSFLAGSLAGAVEASITYPFEFAKTRLQLLDKASKSSRNPLVLIYNTAKTQSIASIYVGCPAFIVGNTAKAGVRFLGFDAIKNVLRDPQTGELSGPRGIIAGLGAGLLESVVAVTPFEAIKTALIDDKQSLKPKYHNNGLGIARNYASLVRDKGLSGLYNGVLPVSMRQAANQAVRLGCYNKIKTMIQDYTNSPKDKPLSSGLTFAVGAFSGVITVYATMPIDTVKTRMQSLNASQYSSTLNCFATIFKQEGLKTFWKGATPRLGRLILSGGIVFTIYEKVLLVLG</sequence>
<reference evidence="12 13" key="1">
    <citation type="submission" date="2020-07" db="EMBL/GenBank/DDBJ databases">
        <title>The yeast mating-type switching endonuclease HO is a domesticated member of an unorthodox homing genetic element family.</title>
        <authorList>
            <person name="Coughlan A.Y."/>
            <person name="Lombardi L."/>
            <person name="Braun-Galleani S."/>
            <person name="Martos A.R."/>
            <person name="Galeote V."/>
            <person name="Bigey F."/>
            <person name="Dequin S."/>
            <person name="Byrne K.P."/>
            <person name="Wolfe K.H."/>
        </authorList>
    </citation>
    <scope>NUCLEOTIDE SEQUENCE [LARGE SCALE GENOMIC DNA]</scope>
    <source>
        <strain evidence="12 13">NRRL Y-6702</strain>
    </source>
</reference>
<comment type="subcellular location">
    <subcellularLocation>
        <location evidence="1">Mitochondrion inner membrane</location>
        <topology evidence="1">Multi-pass membrane protein</topology>
    </subcellularLocation>
</comment>
<protein>
    <recommendedName>
        <fullName evidence="14">Citrate transport protein</fullName>
    </recommendedName>
</protein>
<dbReference type="Proteomes" id="UP000509704">
    <property type="component" value="Chromosome 4"/>
</dbReference>
<dbReference type="GO" id="GO:0005743">
    <property type="term" value="C:mitochondrial inner membrane"/>
    <property type="evidence" value="ECO:0007669"/>
    <property type="project" value="UniProtKB-SubCell"/>
</dbReference>
<dbReference type="PANTHER" id="PTHR45788:SF4">
    <property type="entry name" value="TRICARBOXYLATE TRANSPORT PROTEIN, MITOCHONDRIAL"/>
    <property type="match status" value="1"/>
</dbReference>
<dbReference type="Pfam" id="PF00153">
    <property type="entry name" value="Mito_carr"/>
    <property type="match status" value="3"/>
</dbReference>
<gene>
    <name evidence="12" type="ORF">HG535_0D03880</name>
</gene>
<evidence type="ECO:0000313" key="12">
    <source>
        <dbReference type="EMBL" id="QLG72680.1"/>
    </source>
</evidence>
<dbReference type="InterPro" id="IPR049563">
    <property type="entry name" value="TXTP-like"/>
</dbReference>
<evidence type="ECO:0000256" key="6">
    <source>
        <dbReference type="ARBA" id="ARBA00022792"/>
    </source>
</evidence>
<dbReference type="InterPro" id="IPR023395">
    <property type="entry name" value="MCP_dom_sf"/>
</dbReference>
<keyword evidence="8" id="KW-0496">Mitochondrion</keyword>
<keyword evidence="4 10" id="KW-0812">Transmembrane</keyword>
<dbReference type="PROSITE" id="PS50920">
    <property type="entry name" value="SOLCAR"/>
    <property type="match status" value="3"/>
</dbReference>
<dbReference type="InterPro" id="IPR018108">
    <property type="entry name" value="MCP_transmembrane"/>
</dbReference>
<evidence type="ECO:0000313" key="13">
    <source>
        <dbReference type="Proteomes" id="UP000509704"/>
    </source>
</evidence>
<evidence type="ECO:0000256" key="9">
    <source>
        <dbReference type="ARBA" id="ARBA00023136"/>
    </source>
</evidence>
<accession>A0A7H9B234</accession>
<evidence type="ECO:0000256" key="11">
    <source>
        <dbReference type="RuleBase" id="RU000488"/>
    </source>
</evidence>
<dbReference type="SUPFAM" id="SSF103506">
    <property type="entry name" value="Mitochondrial carrier"/>
    <property type="match status" value="1"/>
</dbReference>
<keyword evidence="3 11" id="KW-0813">Transport</keyword>
<keyword evidence="6" id="KW-0999">Mitochondrion inner membrane</keyword>
<keyword evidence="13" id="KW-1185">Reference proteome</keyword>
<dbReference type="EMBL" id="CP058607">
    <property type="protein sequence ID" value="QLG72680.1"/>
    <property type="molecule type" value="Genomic_DNA"/>
</dbReference>
<keyword evidence="7" id="KW-1133">Transmembrane helix</keyword>
<dbReference type="InterPro" id="IPR002067">
    <property type="entry name" value="MCP"/>
</dbReference>
<evidence type="ECO:0000256" key="5">
    <source>
        <dbReference type="ARBA" id="ARBA00022737"/>
    </source>
</evidence>
<feature type="repeat" description="Solcar" evidence="10">
    <location>
        <begin position="108"/>
        <end position="198"/>
    </location>
</feature>